<dbReference type="AlphaFoldDB" id="A0A3N4M2C3"/>
<accession>A0A3N4M2C3</accession>
<gene>
    <name evidence="1" type="ORF">L211DRAFT_817542</name>
</gene>
<proteinExistence type="predicted"/>
<sequence length="127" mass="14477">MLYHREGDKAEQTSPPLVSLLDLKLLLRAPYAVAKERRESRDGYNTADGFWTDPEGYFDNIVWPNHVQYHRHIFVEGDVEAGTLTEEWGPQGKGIELQSGYECMEDLLRWASGRIADIIVGGMGFNY</sequence>
<protein>
    <submittedName>
        <fullName evidence="1">Uncharacterized protein</fullName>
    </submittedName>
</protein>
<reference evidence="1 2" key="1">
    <citation type="journal article" date="2018" name="Nat. Ecol. Evol.">
        <title>Pezizomycetes genomes reveal the molecular basis of ectomycorrhizal truffle lifestyle.</title>
        <authorList>
            <person name="Murat C."/>
            <person name="Payen T."/>
            <person name="Noel B."/>
            <person name="Kuo A."/>
            <person name="Morin E."/>
            <person name="Chen J."/>
            <person name="Kohler A."/>
            <person name="Krizsan K."/>
            <person name="Balestrini R."/>
            <person name="Da Silva C."/>
            <person name="Montanini B."/>
            <person name="Hainaut M."/>
            <person name="Levati E."/>
            <person name="Barry K.W."/>
            <person name="Belfiori B."/>
            <person name="Cichocki N."/>
            <person name="Clum A."/>
            <person name="Dockter R.B."/>
            <person name="Fauchery L."/>
            <person name="Guy J."/>
            <person name="Iotti M."/>
            <person name="Le Tacon F."/>
            <person name="Lindquist E.A."/>
            <person name="Lipzen A."/>
            <person name="Malagnac F."/>
            <person name="Mello A."/>
            <person name="Molinier V."/>
            <person name="Miyauchi S."/>
            <person name="Poulain J."/>
            <person name="Riccioni C."/>
            <person name="Rubini A."/>
            <person name="Sitrit Y."/>
            <person name="Splivallo R."/>
            <person name="Traeger S."/>
            <person name="Wang M."/>
            <person name="Zifcakova L."/>
            <person name="Wipf D."/>
            <person name="Zambonelli A."/>
            <person name="Paolocci F."/>
            <person name="Nowrousian M."/>
            <person name="Ottonello S."/>
            <person name="Baldrian P."/>
            <person name="Spatafora J.W."/>
            <person name="Henrissat B."/>
            <person name="Nagy L.G."/>
            <person name="Aury J.M."/>
            <person name="Wincker P."/>
            <person name="Grigoriev I.V."/>
            <person name="Bonfante P."/>
            <person name="Martin F.M."/>
        </authorList>
    </citation>
    <scope>NUCLEOTIDE SEQUENCE [LARGE SCALE GENOMIC DNA]</scope>
    <source>
        <strain evidence="1 2">ATCC MYA-4762</strain>
    </source>
</reference>
<dbReference type="InterPro" id="IPR027417">
    <property type="entry name" value="P-loop_NTPase"/>
</dbReference>
<name>A0A3N4M2C3_9PEZI</name>
<organism evidence="1 2">
    <name type="scientific">Terfezia boudieri ATCC MYA-4762</name>
    <dbReference type="NCBI Taxonomy" id="1051890"/>
    <lineage>
        <taxon>Eukaryota</taxon>
        <taxon>Fungi</taxon>
        <taxon>Dikarya</taxon>
        <taxon>Ascomycota</taxon>
        <taxon>Pezizomycotina</taxon>
        <taxon>Pezizomycetes</taxon>
        <taxon>Pezizales</taxon>
        <taxon>Pezizaceae</taxon>
        <taxon>Terfezia</taxon>
    </lineage>
</organism>
<dbReference type="OrthoDB" id="10041966at2759"/>
<dbReference type="STRING" id="1051890.A0A3N4M2C3"/>
<dbReference type="Proteomes" id="UP000267821">
    <property type="component" value="Unassembled WGS sequence"/>
</dbReference>
<dbReference type="Gene3D" id="3.40.50.300">
    <property type="entry name" value="P-loop containing nucleotide triphosphate hydrolases"/>
    <property type="match status" value="1"/>
</dbReference>
<dbReference type="InParanoid" id="A0A3N4M2C3"/>
<evidence type="ECO:0000313" key="1">
    <source>
        <dbReference type="EMBL" id="RPB29200.1"/>
    </source>
</evidence>
<keyword evidence="2" id="KW-1185">Reference proteome</keyword>
<dbReference type="EMBL" id="ML121528">
    <property type="protein sequence ID" value="RPB29200.1"/>
    <property type="molecule type" value="Genomic_DNA"/>
</dbReference>
<evidence type="ECO:0000313" key="2">
    <source>
        <dbReference type="Proteomes" id="UP000267821"/>
    </source>
</evidence>